<comment type="caution">
    <text evidence="2">The sequence shown here is derived from an EMBL/GenBank/DDBJ whole genome shotgun (WGS) entry which is preliminary data.</text>
</comment>
<evidence type="ECO:0000313" key="3">
    <source>
        <dbReference type="Proteomes" id="UP000521017"/>
    </source>
</evidence>
<gene>
    <name evidence="2" type="ORF">HDF25_002598</name>
</gene>
<keyword evidence="1" id="KW-0812">Transmembrane</keyword>
<protein>
    <submittedName>
        <fullName evidence="2">Uncharacterized protein</fullName>
    </submittedName>
</protein>
<organism evidence="2 3">
    <name type="scientific">Pedobacter cryoconitis</name>
    <dbReference type="NCBI Taxonomy" id="188932"/>
    <lineage>
        <taxon>Bacteria</taxon>
        <taxon>Pseudomonadati</taxon>
        <taxon>Bacteroidota</taxon>
        <taxon>Sphingobacteriia</taxon>
        <taxon>Sphingobacteriales</taxon>
        <taxon>Sphingobacteriaceae</taxon>
        <taxon>Pedobacter</taxon>
    </lineage>
</organism>
<evidence type="ECO:0000256" key="1">
    <source>
        <dbReference type="SAM" id="Phobius"/>
    </source>
</evidence>
<name>A0A7X0MK93_9SPHI</name>
<dbReference type="RefSeq" id="WP_184625258.1">
    <property type="nucleotide sequence ID" value="NZ_JACHCC010000006.1"/>
</dbReference>
<accession>A0A7X0MK93</accession>
<keyword evidence="1" id="KW-0472">Membrane</keyword>
<proteinExistence type="predicted"/>
<evidence type="ECO:0000313" key="2">
    <source>
        <dbReference type="EMBL" id="MBB6500450.1"/>
    </source>
</evidence>
<dbReference type="Proteomes" id="UP000521017">
    <property type="component" value="Unassembled WGS sequence"/>
</dbReference>
<dbReference type="AlphaFoldDB" id="A0A7X0MK93"/>
<feature type="transmembrane region" description="Helical" evidence="1">
    <location>
        <begin position="26"/>
        <end position="48"/>
    </location>
</feature>
<feature type="transmembrane region" description="Helical" evidence="1">
    <location>
        <begin position="60"/>
        <end position="81"/>
    </location>
</feature>
<dbReference type="EMBL" id="JACHCC010000006">
    <property type="protein sequence ID" value="MBB6500450.1"/>
    <property type="molecule type" value="Genomic_DNA"/>
</dbReference>
<reference evidence="2 3" key="1">
    <citation type="submission" date="2020-08" db="EMBL/GenBank/DDBJ databases">
        <title>Genomic Encyclopedia of Type Strains, Phase IV (KMG-V): Genome sequencing to study the core and pangenomes of soil and plant-associated prokaryotes.</title>
        <authorList>
            <person name="Whitman W."/>
        </authorList>
    </citation>
    <scope>NUCLEOTIDE SEQUENCE [LARGE SCALE GENOMIC DNA]</scope>
    <source>
        <strain evidence="2 3">M2T3</strain>
    </source>
</reference>
<keyword evidence="1" id="KW-1133">Transmembrane helix</keyword>
<sequence length="83" mass="9012">MLLILSMVLTVIEINASYKIQVAPDTIYTVIAYMVRIALPVSFIYALMSVSAKKSNTGSILCILSGLGTLMVILNLINSIYQA</sequence>